<reference evidence="1 2" key="1">
    <citation type="journal article" date="2015" name="Nature">
        <title>rRNA introns, odd ribosomes, and small enigmatic genomes across a large radiation of phyla.</title>
        <authorList>
            <person name="Brown C.T."/>
            <person name="Hug L.A."/>
            <person name="Thomas B.C."/>
            <person name="Sharon I."/>
            <person name="Castelle C.J."/>
            <person name="Singh A."/>
            <person name="Wilkins M.J."/>
            <person name="Williams K.H."/>
            <person name="Banfield J.F."/>
        </authorList>
    </citation>
    <scope>NUCLEOTIDE SEQUENCE [LARGE SCALE GENOMIC DNA]</scope>
</reference>
<name>A0A0G0PPE6_9BACT</name>
<evidence type="ECO:0000313" key="1">
    <source>
        <dbReference type="EMBL" id="KKR29773.1"/>
    </source>
</evidence>
<dbReference type="EMBL" id="LBXL01000022">
    <property type="protein sequence ID" value="KKR29773.1"/>
    <property type="molecule type" value="Genomic_DNA"/>
</dbReference>
<comment type="caution">
    <text evidence="1">The sequence shown here is derived from an EMBL/GenBank/DDBJ whole genome shotgun (WGS) entry which is preliminary data.</text>
</comment>
<dbReference type="AlphaFoldDB" id="A0A0G0PPE6"/>
<gene>
    <name evidence="1" type="ORF">UT61_C0022G0001</name>
</gene>
<dbReference type="Proteomes" id="UP000034793">
    <property type="component" value="Unassembled WGS sequence"/>
</dbReference>
<evidence type="ECO:0000313" key="2">
    <source>
        <dbReference type="Proteomes" id="UP000034793"/>
    </source>
</evidence>
<protein>
    <submittedName>
        <fullName evidence="1">Uncharacterized protein</fullName>
    </submittedName>
</protein>
<organism evidence="1 2">
    <name type="scientific">Candidatus Woesebacteria bacterium GW2011_GWA1_39_8</name>
    <dbReference type="NCBI Taxonomy" id="1618552"/>
    <lineage>
        <taxon>Bacteria</taxon>
        <taxon>Candidatus Woeseibacteriota</taxon>
    </lineage>
</organism>
<accession>A0A0G0PPE6</accession>
<sequence>MTAETQISLRQVAEDGYYRLGISKEAPWGMIPSWVWSVGIFASLAEESRRKVEMGEAECRGLTEQTPKKFKVISQSLRFSNEEDIASFEALITSIRHFWPQVGSFKPKEAWGTDREGNRHLLESDPHIFVRSIEGWLKGEVAPPIRTEAVSVWFDSIGGLACSDPAVVRKYFSSAGVYRILPLAGWEESNGKEKRDGRPLFQEEVRGTWAFDNLRTFAGGCAELLEKRANEIMTSYPRLAEQLQKIAISARDLEEFLKYSWEGNYKEMDLLRPTPPENILVPVGVALAERLSNSQSDTEDSQIVESIARSLVRVFRRRRVSINKEGILGFCSAFRDSGKVIGQYLPLEGGYAGFGLEIVNDWSGGNKETIDKIQNWIIPEFIFQMRLRGYNTFDWTKDDYRTLGLSEELWGNHQARIEEERKKTIPGREIVQSGDSVIEFSGELDPLHEGHIQFIWEAAEDIDIEELARAGFMLKNSEGRLLVGVSVNTGNKGKQSTDAAIRNRIVEEGLAYIGNVFIHTGNKTSLPTAQRMDGYRAEYEDSGAHIDVQARLAGFNKPNGPGFTYTEIEEPGGSKRLNDTAHIFSLQQDDLIDPYDLCRRIRAASGEHKKDGEKFDGKVIVMLVHLPEV</sequence>
<dbReference type="SUPFAM" id="SSF52374">
    <property type="entry name" value="Nucleotidylyl transferase"/>
    <property type="match status" value="1"/>
</dbReference>
<proteinExistence type="predicted"/>
<feature type="non-terminal residue" evidence="1">
    <location>
        <position position="629"/>
    </location>
</feature>